<evidence type="ECO:0000256" key="4">
    <source>
        <dbReference type="ARBA" id="ARBA00023163"/>
    </source>
</evidence>
<keyword evidence="3" id="KW-0238">DNA-binding</keyword>
<evidence type="ECO:0000256" key="3">
    <source>
        <dbReference type="ARBA" id="ARBA00023125"/>
    </source>
</evidence>
<comment type="caution">
    <text evidence="7">The sequence shown here is derived from an EMBL/GenBank/DDBJ whole genome shotgun (WGS) entry which is preliminary data.</text>
</comment>
<keyword evidence="2" id="KW-0805">Transcription regulation</keyword>
<dbReference type="GO" id="GO:0032993">
    <property type="term" value="C:protein-DNA complex"/>
    <property type="evidence" value="ECO:0007669"/>
    <property type="project" value="TreeGrafter"/>
</dbReference>
<dbReference type="Gene3D" id="3.40.190.10">
    <property type="entry name" value="Periplasmic binding protein-like II"/>
    <property type="match status" value="2"/>
</dbReference>
<organism evidence="7 8">
    <name type="scientific">Microbacterium testaceum</name>
    <name type="common">Aureobacterium testaceum</name>
    <name type="synonym">Brevibacterium testaceum</name>
    <dbReference type="NCBI Taxonomy" id="2033"/>
    <lineage>
        <taxon>Bacteria</taxon>
        <taxon>Bacillati</taxon>
        <taxon>Actinomycetota</taxon>
        <taxon>Actinomycetes</taxon>
        <taxon>Micrococcales</taxon>
        <taxon>Microbacteriaceae</taxon>
        <taxon>Microbacterium</taxon>
    </lineage>
</organism>
<dbReference type="EMBL" id="LDRV01000132">
    <property type="protein sequence ID" value="KTS06266.1"/>
    <property type="molecule type" value="Genomic_DNA"/>
</dbReference>
<sequence length="240" mass="25286">MASGSGSRGRGPTGGARRGGAARPSTPKRPARGKAPRPAPAPPEPPRTFVLGAVPGATPGKWIGLWRERMPHVTLELREIDVAGQRSHLDEVDAALVRLPVTASDDLHLIPLYEEQPVVVMSVDSHLTAGDELDTADLAGEVVIVPADDVLAARIPDAVPPTFAPPSDTGEAIATVAAGVGVVVVPMSLARAHQRRDVEYRVLRDGPVSTVALAWLRERTTADVEAFVGIVRGRTARSSR</sequence>
<evidence type="ECO:0000259" key="6">
    <source>
        <dbReference type="Pfam" id="PF03466"/>
    </source>
</evidence>
<keyword evidence="4" id="KW-0804">Transcription</keyword>
<dbReference type="Proteomes" id="UP000072189">
    <property type="component" value="Unassembled WGS sequence"/>
</dbReference>
<dbReference type="PATRIC" id="fig|2033.7.peg.657"/>
<evidence type="ECO:0000256" key="2">
    <source>
        <dbReference type="ARBA" id="ARBA00023015"/>
    </source>
</evidence>
<name>A0A147F2S8_MICTE</name>
<comment type="similarity">
    <text evidence="1">Belongs to the LysR transcriptional regulatory family.</text>
</comment>
<dbReference type="Pfam" id="PF03466">
    <property type="entry name" value="LysR_substrate"/>
    <property type="match status" value="1"/>
</dbReference>
<evidence type="ECO:0000256" key="1">
    <source>
        <dbReference type="ARBA" id="ARBA00009437"/>
    </source>
</evidence>
<gene>
    <name evidence="7" type="ORF">RSA3_17045</name>
</gene>
<feature type="compositionally biased region" description="Gly residues" evidence="5">
    <location>
        <begin position="1"/>
        <end position="18"/>
    </location>
</feature>
<feature type="region of interest" description="Disordered" evidence="5">
    <location>
        <begin position="1"/>
        <end position="49"/>
    </location>
</feature>
<evidence type="ECO:0000256" key="5">
    <source>
        <dbReference type="SAM" id="MobiDB-lite"/>
    </source>
</evidence>
<feature type="compositionally biased region" description="Pro residues" evidence="5">
    <location>
        <begin position="37"/>
        <end position="46"/>
    </location>
</feature>
<evidence type="ECO:0000313" key="7">
    <source>
        <dbReference type="EMBL" id="KTS06266.1"/>
    </source>
</evidence>
<proteinExistence type="inferred from homology"/>
<accession>A0A147F2S8</accession>
<feature type="domain" description="LysR substrate-binding" evidence="6">
    <location>
        <begin position="51"/>
        <end position="234"/>
    </location>
</feature>
<protein>
    <submittedName>
        <fullName evidence="7">Transcriptional regulator</fullName>
    </submittedName>
</protein>
<dbReference type="AlphaFoldDB" id="A0A147F2S8"/>
<reference evidence="7 8" key="1">
    <citation type="journal article" date="2016" name="Front. Microbiol.">
        <title>Genomic Resource of Rice Seed Associated Bacteria.</title>
        <authorList>
            <person name="Midha S."/>
            <person name="Bansal K."/>
            <person name="Sharma S."/>
            <person name="Kumar N."/>
            <person name="Patil P.P."/>
            <person name="Chaudhry V."/>
            <person name="Patil P.B."/>
        </authorList>
    </citation>
    <scope>NUCLEOTIDE SEQUENCE [LARGE SCALE GENOMIC DNA]</scope>
    <source>
        <strain evidence="7 8">RSA3</strain>
    </source>
</reference>
<dbReference type="SUPFAM" id="SSF53850">
    <property type="entry name" value="Periplasmic binding protein-like II"/>
    <property type="match status" value="1"/>
</dbReference>
<dbReference type="PANTHER" id="PTHR30346:SF0">
    <property type="entry name" value="HCA OPERON TRANSCRIPTIONAL ACTIVATOR HCAR"/>
    <property type="match status" value="1"/>
</dbReference>
<evidence type="ECO:0000313" key="8">
    <source>
        <dbReference type="Proteomes" id="UP000072189"/>
    </source>
</evidence>
<dbReference type="InterPro" id="IPR005119">
    <property type="entry name" value="LysR_subst-bd"/>
</dbReference>
<dbReference type="GO" id="GO:0003700">
    <property type="term" value="F:DNA-binding transcription factor activity"/>
    <property type="evidence" value="ECO:0007669"/>
    <property type="project" value="TreeGrafter"/>
</dbReference>
<dbReference type="PANTHER" id="PTHR30346">
    <property type="entry name" value="TRANSCRIPTIONAL DUAL REGULATOR HCAR-RELATED"/>
    <property type="match status" value="1"/>
</dbReference>
<dbReference type="GO" id="GO:0003677">
    <property type="term" value="F:DNA binding"/>
    <property type="evidence" value="ECO:0007669"/>
    <property type="project" value="UniProtKB-KW"/>
</dbReference>